<dbReference type="FunFam" id="3.40.50.1820:FF:000068">
    <property type="entry name" value="Lipid droplet associated hydrolase"/>
    <property type="match status" value="1"/>
</dbReference>
<dbReference type="Pfam" id="PF10230">
    <property type="entry name" value="LIDHydrolase"/>
    <property type="match status" value="1"/>
</dbReference>
<dbReference type="GO" id="GO:0005811">
    <property type="term" value="C:lipid droplet"/>
    <property type="evidence" value="ECO:0007669"/>
    <property type="project" value="UniProtKB-SubCell"/>
</dbReference>
<evidence type="ECO:0000256" key="6">
    <source>
        <dbReference type="ARBA" id="ARBA00022801"/>
    </source>
</evidence>
<keyword evidence="6 12" id="KW-0378">Hydrolase</keyword>
<dbReference type="CTD" id="60526"/>
<accession>A0AA97K2Q2</accession>
<evidence type="ECO:0000256" key="5">
    <source>
        <dbReference type="ARBA" id="ARBA00022677"/>
    </source>
</evidence>
<evidence type="ECO:0000256" key="4">
    <source>
        <dbReference type="ARBA" id="ARBA00019242"/>
    </source>
</evidence>
<dbReference type="Proteomes" id="UP001190640">
    <property type="component" value="Chromosome 1"/>
</dbReference>
<evidence type="ECO:0000256" key="2">
    <source>
        <dbReference type="ARBA" id="ARBA00004502"/>
    </source>
</evidence>
<sequence>MPAVPASDMLGGERVTGADAGNKPILEEQIPVHEDFTSICGAATQVLKCGPWKNLWEKDHVPKLLLLVIPGNPGFAGYYRTFIQALYCGLNRQYPVWIVSHAGHCRVPHDMEIVEETDIKELDDVFGLRGQIEHKLNFLRKNVPQDIKLVLIGHSIGCYIALEMVKQEPKLEVLRCVMLFPTIERMALSPQGKFLSPLLCQLRYILYMPIFLMTLLPERVKSSLVRFLLRGLKYQDESSIMASLDLANMDCMANVMYMASQELRKVVERDSATIRQHLKKLTFYYGVEDQWCPVQYYEEMKMEFPDGDIRLCEKGIHHAFVLENSKEMADMIPDWLQDDLARL</sequence>
<dbReference type="GeneID" id="129338250"/>
<comment type="similarity">
    <text evidence="3">Belongs to the AB hydrolase superfamily. LDAH family.</text>
</comment>
<dbReference type="SUPFAM" id="SSF53474">
    <property type="entry name" value="alpha/beta-Hydrolases"/>
    <property type="match status" value="1"/>
</dbReference>
<evidence type="ECO:0000313" key="11">
    <source>
        <dbReference type="Proteomes" id="UP001190640"/>
    </source>
</evidence>
<name>A0AA97K2Q2_EUBMA</name>
<evidence type="ECO:0000256" key="9">
    <source>
        <dbReference type="ARBA" id="ARBA00039150"/>
    </source>
</evidence>
<evidence type="ECO:0000256" key="3">
    <source>
        <dbReference type="ARBA" id="ARBA00008300"/>
    </source>
</evidence>
<dbReference type="InterPro" id="IPR029058">
    <property type="entry name" value="AB_hydrolase_fold"/>
</dbReference>
<evidence type="ECO:0000256" key="10">
    <source>
        <dbReference type="ARBA" id="ARBA00049527"/>
    </source>
</evidence>
<dbReference type="KEGG" id="emc:129338250"/>
<dbReference type="GO" id="GO:0019915">
    <property type="term" value="P:lipid storage"/>
    <property type="evidence" value="ECO:0007669"/>
    <property type="project" value="InterPro"/>
</dbReference>
<dbReference type="PANTHER" id="PTHR13390:SF0">
    <property type="entry name" value="LIPID DROPLET-ASSOCIATED HYDROLASE"/>
    <property type="match status" value="1"/>
</dbReference>
<keyword evidence="7" id="KW-0256">Endoplasmic reticulum</keyword>
<dbReference type="InterPro" id="IPR019363">
    <property type="entry name" value="LDAH"/>
</dbReference>
<dbReference type="GO" id="GO:0160077">
    <property type="term" value="P:lipid droplet fusion"/>
    <property type="evidence" value="ECO:0007669"/>
    <property type="project" value="UniProtKB-ARBA"/>
</dbReference>
<comment type="catalytic activity">
    <reaction evidence="10">
        <text>a cholesterol ester + H2O = cholesterol + a fatty acid + H(+)</text>
        <dbReference type="Rhea" id="RHEA:36403"/>
        <dbReference type="ChEBI" id="CHEBI:15377"/>
        <dbReference type="ChEBI" id="CHEBI:15378"/>
        <dbReference type="ChEBI" id="CHEBI:16113"/>
        <dbReference type="ChEBI" id="CHEBI:17002"/>
        <dbReference type="ChEBI" id="CHEBI:28868"/>
        <dbReference type="EC" id="3.1.1.13"/>
    </reaction>
    <physiologicalReaction direction="left-to-right" evidence="10">
        <dbReference type="Rhea" id="RHEA:36404"/>
    </physiologicalReaction>
</comment>
<keyword evidence="11" id="KW-1185">Reference proteome</keyword>
<evidence type="ECO:0000256" key="1">
    <source>
        <dbReference type="ARBA" id="ARBA00004240"/>
    </source>
</evidence>
<dbReference type="GO" id="GO:0042632">
    <property type="term" value="P:cholesterol homeostasis"/>
    <property type="evidence" value="ECO:0007669"/>
    <property type="project" value="UniProtKB-ARBA"/>
</dbReference>
<keyword evidence="5" id="KW-0551">Lipid droplet</keyword>
<organism evidence="11 12">
    <name type="scientific">Eublepharis macularius</name>
    <name type="common">Leopard gecko</name>
    <name type="synonym">Cyrtodactylus macularius</name>
    <dbReference type="NCBI Taxonomy" id="481883"/>
    <lineage>
        <taxon>Eukaryota</taxon>
        <taxon>Metazoa</taxon>
        <taxon>Chordata</taxon>
        <taxon>Craniata</taxon>
        <taxon>Vertebrata</taxon>
        <taxon>Euteleostomi</taxon>
        <taxon>Lepidosauria</taxon>
        <taxon>Squamata</taxon>
        <taxon>Bifurcata</taxon>
        <taxon>Gekkota</taxon>
        <taxon>Eublepharidae</taxon>
        <taxon>Eublepharinae</taxon>
        <taxon>Eublepharis</taxon>
    </lineage>
</organism>
<reference evidence="12" key="1">
    <citation type="submission" date="2025-08" db="UniProtKB">
        <authorList>
            <consortium name="RefSeq"/>
        </authorList>
    </citation>
    <scope>IDENTIFICATION</scope>
    <source>
        <tissue evidence="12">Blood</tissue>
    </source>
</reference>
<comment type="subcellular location">
    <subcellularLocation>
        <location evidence="1">Endoplasmic reticulum</location>
    </subcellularLocation>
    <subcellularLocation>
        <location evidence="2">Lipid droplet</location>
    </subcellularLocation>
</comment>
<dbReference type="RefSeq" id="XP_054848722.1">
    <property type="nucleotide sequence ID" value="XM_054992747.1"/>
</dbReference>
<dbReference type="AlphaFoldDB" id="A0AA97K2Q2"/>
<dbReference type="GO" id="GO:0035356">
    <property type="term" value="P:intracellular triglyceride homeostasis"/>
    <property type="evidence" value="ECO:0007669"/>
    <property type="project" value="UniProtKB-ARBA"/>
</dbReference>
<evidence type="ECO:0000256" key="8">
    <source>
        <dbReference type="ARBA" id="ARBA00031924"/>
    </source>
</evidence>
<dbReference type="GO" id="GO:0005783">
    <property type="term" value="C:endoplasmic reticulum"/>
    <property type="evidence" value="ECO:0007669"/>
    <property type="project" value="UniProtKB-SubCell"/>
</dbReference>
<dbReference type="PANTHER" id="PTHR13390">
    <property type="entry name" value="LIPASE"/>
    <property type="match status" value="1"/>
</dbReference>
<dbReference type="GO" id="GO:0004771">
    <property type="term" value="F:sterol ester esterase activity"/>
    <property type="evidence" value="ECO:0007669"/>
    <property type="project" value="UniProtKB-EC"/>
</dbReference>
<dbReference type="Gene3D" id="3.40.50.1820">
    <property type="entry name" value="alpha/beta hydrolase"/>
    <property type="match status" value="1"/>
</dbReference>
<evidence type="ECO:0000313" key="12">
    <source>
        <dbReference type="RefSeq" id="XP_054848722.1"/>
    </source>
</evidence>
<proteinExistence type="inferred from homology"/>
<evidence type="ECO:0000256" key="7">
    <source>
        <dbReference type="ARBA" id="ARBA00022824"/>
    </source>
</evidence>
<gene>
    <name evidence="12" type="primary">LDAH</name>
</gene>
<dbReference type="EC" id="3.1.1.13" evidence="9"/>
<protein>
    <recommendedName>
        <fullName evidence="4">Lipid droplet-associated hydrolase</fullName>
        <ecNumber evidence="9">3.1.1.13</ecNumber>
    </recommendedName>
    <alternativeName>
        <fullName evidence="8">Lipid droplet-associated serine hydrolase</fullName>
    </alternativeName>
</protein>